<keyword evidence="3" id="KW-1185">Reference proteome</keyword>
<feature type="transmembrane region" description="Helical" evidence="1">
    <location>
        <begin position="88"/>
        <end position="110"/>
    </location>
</feature>
<reference evidence="2 3" key="1">
    <citation type="submission" date="2017-03" db="EMBL/GenBank/DDBJ databases">
        <title>Sulfur activation and transportation mechanism of thermophilic Archaea Acidianus manzaensis YN-25.</title>
        <authorList>
            <person name="Ma Y."/>
            <person name="Yang Y."/>
            <person name="Xia J."/>
        </authorList>
    </citation>
    <scope>NUCLEOTIDE SEQUENCE [LARGE SCALE GENOMIC DNA]</scope>
    <source>
        <strain evidence="2 3">YN-25</strain>
    </source>
</reference>
<name>A0A1W6K3V7_9CREN</name>
<feature type="transmembrane region" description="Helical" evidence="1">
    <location>
        <begin position="46"/>
        <end position="67"/>
    </location>
</feature>
<dbReference type="RefSeq" id="WP_148691873.1">
    <property type="nucleotide sequence ID" value="NZ_CP020477.1"/>
</dbReference>
<dbReference type="KEGG" id="aman:B6F84_08680"/>
<dbReference type="InterPro" id="IPR052348">
    <property type="entry name" value="Metallopeptidase_M50B"/>
</dbReference>
<dbReference type="EMBL" id="CP020477">
    <property type="protein sequence ID" value="ARM77132.1"/>
    <property type="molecule type" value="Genomic_DNA"/>
</dbReference>
<proteinExistence type="predicted"/>
<feature type="transmembrane region" description="Helical" evidence="1">
    <location>
        <begin position="162"/>
        <end position="187"/>
    </location>
</feature>
<evidence type="ECO:0000256" key="1">
    <source>
        <dbReference type="SAM" id="Phobius"/>
    </source>
</evidence>
<evidence type="ECO:0000313" key="3">
    <source>
        <dbReference type="Proteomes" id="UP000193404"/>
    </source>
</evidence>
<keyword evidence="1" id="KW-0472">Membrane</keyword>
<feature type="transmembrane region" description="Helical" evidence="1">
    <location>
        <begin position="17"/>
        <end position="40"/>
    </location>
</feature>
<gene>
    <name evidence="2" type="ORF">B6F84_08680</name>
</gene>
<evidence type="ECO:0000313" key="2">
    <source>
        <dbReference type="EMBL" id="ARM77132.1"/>
    </source>
</evidence>
<dbReference type="GeneID" id="41590987"/>
<accession>A0A1W6K3V7</accession>
<feature type="transmembrane region" description="Helical" evidence="1">
    <location>
        <begin position="193"/>
        <end position="214"/>
    </location>
</feature>
<dbReference type="Proteomes" id="UP000193404">
    <property type="component" value="Chromosome"/>
</dbReference>
<sequence>MSLIQELEYKFQNLNEVLAFVLAIFSIAVLAVNRVIYYGLIEGQAITPIFLTIYVGFPIIAATVAIVPHELAHRQVARRYGCLSRFTLSFTGFLATTLINLIAFFGLVFFSGYTLISCVFSMRDRKLDGITAAAGPITNIGISILSYIIAASIPATSTSILLLNYLFFYISEFNAVVAFFNLLPFWVLDGLKVFRWNIAVWGVLIAISLVLMFLTGEL</sequence>
<dbReference type="OrthoDB" id="86131at2157"/>
<protein>
    <submittedName>
        <fullName evidence="2">Peptidase M50</fullName>
    </submittedName>
</protein>
<dbReference type="STRING" id="282676.B6F84_08680"/>
<keyword evidence="1" id="KW-0812">Transmembrane</keyword>
<keyword evidence="1" id="KW-1133">Transmembrane helix</keyword>
<dbReference type="AlphaFoldDB" id="A0A1W6K3V7"/>
<dbReference type="PANTHER" id="PTHR35864">
    <property type="entry name" value="ZINC METALLOPROTEASE MJ0611-RELATED"/>
    <property type="match status" value="1"/>
</dbReference>
<organism evidence="2 3">
    <name type="scientific">Acidianus manzaensis</name>
    <dbReference type="NCBI Taxonomy" id="282676"/>
    <lineage>
        <taxon>Archaea</taxon>
        <taxon>Thermoproteota</taxon>
        <taxon>Thermoprotei</taxon>
        <taxon>Sulfolobales</taxon>
        <taxon>Sulfolobaceae</taxon>
        <taxon>Acidianus</taxon>
    </lineage>
</organism>
<dbReference type="PANTHER" id="PTHR35864:SF1">
    <property type="entry name" value="ZINC METALLOPROTEASE YWHC-RELATED"/>
    <property type="match status" value="1"/>
</dbReference>
<feature type="transmembrane region" description="Helical" evidence="1">
    <location>
        <begin position="130"/>
        <end position="150"/>
    </location>
</feature>